<gene>
    <name evidence="3" type="ORF">SAMN04488004_11479</name>
</gene>
<evidence type="ECO:0000313" key="4">
    <source>
        <dbReference type="Proteomes" id="UP000199550"/>
    </source>
</evidence>
<sequence>MFFTLSLRAVKNFVTFLRLKEEIRTESLVMQLPIVLSAGTAAAAPASAALDGRKTITDGVAITFADTYMRLLQSTQIPSSDPGTAIVDVDSGDIILDEATVEVDPENPEISDSDVSKASVSDMAPTDSHSKLLPDLPAGALAIMPLSIQAPLTVAQGAKRDIEGLALRVGAQGSRSIIDSIATNQSPDEEQTFGLGLRRSDLSLSGNGSVPTPENTRQVPDTKRNFGNYGAVSLPQQQGGLGEVSQTALETAKLVQALTDKNAPTLQIQTSPSPDTAIPAGVLSTFALSGTRLPPIAGGQTVLKDSDAVDAPIGTGEKIVKVMAETDFRPTGPLPHEKNPEQADIVNLPNKRGQATDFTPEFTSKTERSHPDLLASVVAPPLGTREDTVNNAGLGIPAPAGASSLSAAGFPDQPTQRPHTPLLAQHVAHQVAVSVQQTSDRVTEMALDPVELGKVRMTIKATDQSIVLTVVADRPETADLMRRHVDVLQQEFRALGYTSVTLNFSAGQDQAGFGLTGGAADRSGSEGGEADNPSTIDAADAVPAETIREADGSLDLRL</sequence>
<dbReference type="Pfam" id="PF02120">
    <property type="entry name" value="Flg_hook"/>
    <property type="match status" value="1"/>
</dbReference>
<dbReference type="EMBL" id="FOTF01000014">
    <property type="protein sequence ID" value="SFL33530.1"/>
    <property type="molecule type" value="Genomic_DNA"/>
</dbReference>
<evidence type="ECO:0000313" key="3">
    <source>
        <dbReference type="EMBL" id="SFL33530.1"/>
    </source>
</evidence>
<dbReference type="Proteomes" id="UP000199550">
    <property type="component" value="Unassembled WGS sequence"/>
</dbReference>
<keyword evidence="4" id="KW-1185">Reference proteome</keyword>
<dbReference type="STRING" id="195913.SAMN04488004_11479"/>
<name>A0A1I4GVH0_9RHOB</name>
<protein>
    <submittedName>
        <fullName evidence="3">Hook-length control protein FliK</fullName>
    </submittedName>
</protein>
<dbReference type="AlphaFoldDB" id="A0A1I4GVH0"/>
<proteinExistence type="predicted"/>
<dbReference type="Gene3D" id="3.30.750.140">
    <property type="match status" value="1"/>
</dbReference>
<feature type="region of interest" description="Disordered" evidence="1">
    <location>
        <begin position="515"/>
        <end position="544"/>
    </location>
</feature>
<organism evidence="3 4">
    <name type="scientific">Loktanella salsilacus</name>
    <dbReference type="NCBI Taxonomy" id="195913"/>
    <lineage>
        <taxon>Bacteria</taxon>
        <taxon>Pseudomonadati</taxon>
        <taxon>Pseudomonadota</taxon>
        <taxon>Alphaproteobacteria</taxon>
        <taxon>Rhodobacterales</taxon>
        <taxon>Roseobacteraceae</taxon>
        <taxon>Loktanella</taxon>
    </lineage>
</organism>
<evidence type="ECO:0000259" key="2">
    <source>
        <dbReference type="Pfam" id="PF02120"/>
    </source>
</evidence>
<feature type="compositionally biased region" description="Polar residues" evidence="1">
    <location>
        <begin position="210"/>
        <end position="219"/>
    </location>
</feature>
<evidence type="ECO:0000256" key="1">
    <source>
        <dbReference type="SAM" id="MobiDB-lite"/>
    </source>
</evidence>
<dbReference type="CDD" id="cd17470">
    <property type="entry name" value="T3SS_Flik_C"/>
    <property type="match status" value="1"/>
</dbReference>
<accession>A0A1I4GVH0</accession>
<reference evidence="3 4" key="1">
    <citation type="submission" date="2016-10" db="EMBL/GenBank/DDBJ databases">
        <authorList>
            <person name="de Groot N.N."/>
        </authorList>
    </citation>
    <scope>NUCLEOTIDE SEQUENCE [LARGE SCALE GENOMIC DNA]</scope>
    <source>
        <strain evidence="3 4">DSM 16199</strain>
    </source>
</reference>
<feature type="region of interest" description="Disordered" evidence="1">
    <location>
        <begin position="105"/>
        <end position="128"/>
    </location>
</feature>
<feature type="domain" description="Flagellar hook-length control protein-like C-terminal" evidence="2">
    <location>
        <begin position="442"/>
        <end position="511"/>
    </location>
</feature>
<dbReference type="InterPro" id="IPR038610">
    <property type="entry name" value="FliK-like_C_sf"/>
</dbReference>
<dbReference type="RefSeq" id="WP_175499339.1">
    <property type="nucleotide sequence ID" value="NZ_FOTF01000014.1"/>
</dbReference>
<dbReference type="InterPro" id="IPR021136">
    <property type="entry name" value="Flagellar_hook_control-like_C"/>
</dbReference>
<feature type="region of interest" description="Disordered" evidence="1">
    <location>
        <begin position="203"/>
        <end position="227"/>
    </location>
</feature>